<dbReference type="EMBL" id="BANR01000026">
    <property type="protein sequence ID" value="GAC50587.1"/>
    <property type="molecule type" value="Genomic_DNA"/>
</dbReference>
<accession>L7KRL4</accession>
<name>L7KRL4_9ACTN</name>
<evidence type="ECO:0000256" key="1">
    <source>
        <dbReference type="SAM" id="MobiDB-lite"/>
    </source>
</evidence>
<organism evidence="2 3">
    <name type="scientific">Gordonia aichiensis NBRC 108223</name>
    <dbReference type="NCBI Taxonomy" id="1220583"/>
    <lineage>
        <taxon>Bacteria</taxon>
        <taxon>Bacillati</taxon>
        <taxon>Actinomycetota</taxon>
        <taxon>Actinomycetes</taxon>
        <taxon>Mycobacteriales</taxon>
        <taxon>Gordoniaceae</taxon>
        <taxon>Gordonia</taxon>
    </lineage>
</organism>
<feature type="compositionally biased region" description="Polar residues" evidence="1">
    <location>
        <begin position="1"/>
        <end position="11"/>
    </location>
</feature>
<evidence type="ECO:0000313" key="2">
    <source>
        <dbReference type="EMBL" id="GAC50587.1"/>
    </source>
</evidence>
<keyword evidence="3" id="KW-1185">Reference proteome</keyword>
<comment type="caution">
    <text evidence="2">The sequence shown here is derived from an EMBL/GenBank/DDBJ whole genome shotgun (WGS) entry which is preliminary data.</text>
</comment>
<evidence type="ECO:0000313" key="3">
    <source>
        <dbReference type="Proteomes" id="UP000010988"/>
    </source>
</evidence>
<feature type="region of interest" description="Disordered" evidence="1">
    <location>
        <begin position="1"/>
        <end position="20"/>
    </location>
</feature>
<dbReference type="eggNOG" id="ENOG5032NTG">
    <property type="taxonomic scope" value="Bacteria"/>
</dbReference>
<protein>
    <submittedName>
        <fullName evidence="2">Uncharacterized protein</fullName>
    </submittedName>
</protein>
<sequence length="369" mass="40293">MKQDDQQNAETAVSGMTGEAAETAEWDELVRRCVEVYAQLVESGLTVDVPGEAPPGPRPPATLAQIEAAEARIGARLDPDARELLARANGWVRLAGRFTLLSCEDIGGPEWAELLELRDIFFDSCPREVWPRSVADPRVLIPIIVVPSSPETIYMFPSSPGEQARPALNTGLDPIPEITLKQAIEESLAELVADLNALANGSVAGATARASELETRTPTGYSVGEIRCPSPDEVSKALNLTTRPLVTRQQGATEVSCLVEIPRSYMFSMLSFKNRGQLCDSVLPVLEEQAQMPSDRSDGRTTSSTIRPIDGIGDEAYEMTTRFDDTNEVFHVVVWSRTGSYRVKVSGYFPDRDSALSAARLWVKTQPTQ</sequence>
<dbReference type="STRING" id="1220583.GOACH_26_00540"/>
<gene>
    <name evidence="2" type="ORF">GOACH_26_00540</name>
</gene>
<feature type="region of interest" description="Disordered" evidence="1">
    <location>
        <begin position="290"/>
        <end position="309"/>
    </location>
</feature>
<dbReference type="Proteomes" id="UP000010988">
    <property type="component" value="Unassembled WGS sequence"/>
</dbReference>
<reference evidence="2 3" key="1">
    <citation type="submission" date="2012-12" db="EMBL/GenBank/DDBJ databases">
        <title>Whole genome shotgun sequence of Gordonia aichiensis NBRC 108223.</title>
        <authorList>
            <person name="Isaki-Nakamura S."/>
            <person name="Hosoyama A."/>
            <person name="Tsuchikane K."/>
            <person name="Ando Y."/>
            <person name="Baba S."/>
            <person name="Ohji S."/>
            <person name="Hamada M."/>
            <person name="Tamura T."/>
            <person name="Yamazoe A."/>
            <person name="Yamazaki S."/>
            <person name="Fujita N."/>
        </authorList>
    </citation>
    <scope>NUCLEOTIDE SEQUENCE [LARGE SCALE GENOMIC DNA]</scope>
    <source>
        <strain evidence="2 3">NBRC 108223</strain>
    </source>
</reference>
<proteinExistence type="predicted"/>
<dbReference type="AlphaFoldDB" id="L7KRL4"/>